<organism evidence="2">
    <name type="scientific">uncultured Anaerotruncus sp</name>
    <dbReference type="NCBI Taxonomy" id="905011"/>
    <lineage>
        <taxon>Bacteria</taxon>
        <taxon>Bacillati</taxon>
        <taxon>Bacillota</taxon>
        <taxon>Clostridia</taxon>
        <taxon>Eubacteriales</taxon>
        <taxon>Oscillospiraceae</taxon>
        <taxon>Anaerotruncus</taxon>
        <taxon>environmental samples</taxon>
    </lineage>
</organism>
<dbReference type="Gene3D" id="3.40.630.10">
    <property type="entry name" value="Zn peptidases"/>
    <property type="match status" value="2"/>
</dbReference>
<dbReference type="GO" id="GO:0005737">
    <property type="term" value="C:cytoplasm"/>
    <property type="evidence" value="ECO:0007669"/>
    <property type="project" value="TreeGrafter"/>
</dbReference>
<dbReference type="InterPro" id="IPR017439">
    <property type="entry name" value="Amidohydrolase"/>
</dbReference>
<reference evidence="2" key="1">
    <citation type="submission" date="2015-09" db="EMBL/GenBank/DDBJ databases">
        <authorList>
            <consortium name="Pathogen Informatics"/>
        </authorList>
    </citation>
    <scope>NUCLEOTIDE SEQUENCE</scope>
    <source>
        <strain evidence="2">2789STDY5834896</strain>
    </source>
</reference>
<dbReference type="InterPro" id="IPR017145">
    <property type="entry name" value="Aminobenzoyl-glu_utiliz_pB"/>
</dbReference>
<accession>A0A1C6JD78</accession>
<sequence length="474" mass="50214">MSVKESISALVDAKADLFTGVSDEIWKNPELGFKEFKSAKVLIDALKAEGFAVEEGLAGIPTAFSGTFGSGKPVIGFLGEFDALPSLSQEASCATHKEVVKDAPGHGCGHNALGAGSLAAAVALKDYMQQNNIAGTVIYYGCPGEEFGCGKAFMAREGCFDKLDCAFSWHPGDTTAVMAVSSLANISVFFKFHGRTAHAAAAPHMGRSALDAAELMNIGVNFLREHVIDAARIHYAFHDVGGQAPNVVQDRAKLHYYIRAPKIEQAKEIFARIEKIAKGAAMMTETECEIQIKDGLSDYVPNAVLSQLLGESMQELGPVPFDENDHQVAQSFRDSLTEAEKKGVVAQLTMMGLPNAAEYADKDLFDGVVGYAPSSLCMPGSTDVGDVSYVTPTAQMTAATGCIGTPGHTWQQTAQAGSSIAHKGLLYAGKAMALAAAKVLADPSILKPAHDEYMAATGGKYNCPFPDDVKPYLD</sequence>
<dbReference type="InterPro" id="IPR052030">
    <property type="entry name" value="Peptidase_M20/M20A_hydrolases"/>
</dbReference>
<dbReference type="GO" id="GO:0016805">
    <property type="term" value="F:dipeptidase activity"/>
    <property type="evidence" value="ECO:0007669"/>
    <property type="project" value="TreeGrafter"/>
</dbReference>
<evidence type="ECO:0000313" key="2">
    <source>
        <dbReference type="EMBL" id="SCJ79635.1"/>
    </source>
</evidence>
<protein>
    <submittedName>
        <fullName evidence="2">Aminobenzoyl-glutamate utilization protein B</fullName>
    </submittedName>
</protein>
<evidence type="ECO:0000259" key="1">
    <source>
        <dbReference type="Pfam" id="PF07687"/>
    </source>
</evidence>
<dbReference type="NCBIfam" id="TIGR01891">
    <property type="entry name" value="amidohydrolases"/>
    <property type="match status" value="1"/>
</dbReference>
<dbReference type="Pfam" id="PF01546">
    <property type="entry name" value="Peptidase_M20"/>
    <property type="match status" value="1"/>
</dbReference>
<dbReference type="FunFam" id="3.30.70.360:FF:000004">
    <property type="entry name" value="Peptidase M20 domain-containing protein 2"/>
    <property type="match status" value="1"/>
</dbReference>
<dbReference type="SUPFAM" id="SSF53187">
    <property type="entry name" value="Zn-dependent exopeptidases"/>
    <property type="match status" value="1"/>
</dbReference>
<dbReference type="InterPro" id="IPR002933">
    <property type="entry name" value="Peptidase_M20"/>
</dbReference>
<proteinExistence type="predicted"/>
<dbReference type="GO" id="GO:0071713">
    <property type="term" value="F:para-aminobenzoyl-glutamate hydrolase activity"/>
    <property type="evidence" value="ECO:0007669"/>
    <property type="project" value="TreeGrafter"/>
</dbReference>
<gene>
    <name evidence="2" type="primary">abgB_4</name>
    <name evidence="2" type="ORF">SAMEA3545359_02082</name>
</gene>
<name>A0A1C6JD78_9FIRM</name>
<dbReference type="Gene3D" id="3.30.70.360">
    <property type="match status" value="1"/>
</dbReference>
<dbReference type="EMBL" id="FMHG01000001">
    <property type="protein sequence ID" value="SCJ79635.1"/>
    <property type="molecule type" value="Genomic_DNA"/>
</dbReference>
<dbReference type="AlphaFoldDB" id="A0A1C6JD78"/>
<dbReference type="Pfam" id="PF07687">
    <property type="entry name" value="M20_dimer"/>
    <property type="match status" value="1"/>
</dbReference>
<dbReference type="InterPro" id="IPR011650">
    <property type="entry name" value="Peptidase_M20_dimer"/>
</dbReference>
<dbReference type="InterPro" id="IPR036264">
    <property type="entry name" value="Bact_exopeptidase_dim_dom"/>
</dbReference>
<dbReference type="PIRSF" id="PIRSF037227">
    <property type="entry name" value="Aminobenzoyl-glu_utiliz_pB"/>
    <property type="match status" value="1"/>
</dbReference>
<dbReference type="SUPFAM" id="SSF55031">
    <property type="entry name" value="Bacterial exopeptidase dimerisation domain"/>
    <property type="match status" value="1"/>
</dbReference>
<dbReference type="GO" id="GO:0046657">
    <property type="term" value="P:folic acid catabolic process"/>
    <property type="evidence" value="ECO:0007669"/>
    <property type="project" value="TreeGrafter"/>
</dbReference>
<dbReference type="PANTHER" id="PTHR30575">
    <property type="entry name" value="PEPTIDASE M20"/>
    <property type="match status" value="1"/>
</dbReference>
<feature type="domain" description="Peptidase M20 dimerisation" evidence="1">
    <location>
        <begin position="187"/>
        <end position="278"/>
    </location>
</feature>
<dbReference type="PANTHER" id="PTHR30575:SF0">
    <property type="entry name" value="XAA-ARG DIPEPTIDASE"/>
    <property type="match status" value="1"/>
</dbReference>